<keyword evidence="2" id="KW-1185">Reference proteome</keyword>
<accession>A0A554VH17</accession>
<comment type="caution">
    <text evidence="1">The sequence shown here is derived from an EMBL/GenBank/DDBJ whole genome shotgun (WGS) entry which is preliminary data.</text>
</comment>
<evidence type="ECO:0000313" key="1">
    <source>
        <dbReference type="EMBL" id="TSE06696.1"/>
    </source>
</evidence>
<protein>
    <submittedName>
        <fullName evidence="1">Uncharacterized protein</fullName>
    </submittedName>
</protein>
<dbReference type="Proteomes" id="UP000318833">
    <property type="component" value="Unassembled WGS sequence"/>
</dbReference>
<evidence type="ECO:0000313" key="2">
    <source>
        <dbReference type="Proteomes" id="UP000318833"/>
    </source>
</evidence>
<organism evidence="1 2">
    <name type="scientific">Aquimarina algiphila</name>
    <dbReference type="NCBI Taxonomy" id="2047982"/>
    <lineage>
        <taxon>Bacteria</taxon>
        <taxon>Pseudomonadati</taxon>
        <taxon>Bacteroidota</taxon>
        <taxon>Flavobacteriia</taxon>
        <taxon>Flavobacteriales</taxon>
        <taxon>Flavobacteriaceae</taxon>
        <taxon>Aquimarina</taxon>
    </lineage>
</organism>
<dbReference type="EMBL" id="VLNR01000042">
    <property type="protein sequence ID" value="TSE06696.1"/>
    <property type="molecule type" value="Genomic_DNA"/>
</dbReference>
<dbReference type="RefSeq" id="WP_143917483.1">
    <property type="nucleotide sequence ID" value="NZ_CANMWY010000049.1"/>
</dbReference>
<dbReference type="AlphaFoldDB" id="A0A554VH17"/>
<proteinExistence type="predicted"/>
<reference evidence="1 2" key="1">
    <citation type="submission" date="2019-07" db="EMBL/GenBank/DDBJ databases">
        <title>The draft genome sequence of Aquimarina algiphila M91.</title>
        <authorList>
            <person name="Meng X."/>
        </authorList>
    </citation>
    <scope>NUCLEOTIDE SEQUENCE [LARGE SCALE GENOMIC DNA]</scope>
    <source>
        <strain evidence="1 2">M91</strain>
    </source>
</reference>
<name>A0A554VH17_9FLAO</name>
<sequence length="94" mass="11109">MIFDAKIKDKLFYEARLSLEQLVKDNNLDDFSIENLRKSEIINHKITQVLYDKFREVPYYSVEILIGENNNYGSIGKYICLFSSDLLFLEDSFL</sequence>
<gene>
    <name evidence="1" type="ORF">FOF46_18495</name>
</gene>